<evidence type="ECO:0000259" key="3">
    <source>
        <dbReference type="Pfam" id="PF01364"/>
    </source>
</evidence>
<keyword evidence="1" id="KW-0732">Signal</keyword>
<dbReference type="GO" id="GO:0006508">
    <property type="term" value="P:proteolysis"/>
    <property type="evidence" value="ECO:0007669"/>
    <property type="project" value="InterPro"/>
</dbReference>
<dbReference type="AlphaFoldDB" id="A0A344TGH8"/>
<dbReference type="Gene3D" id="2.60.40.10">
    <property type="entry name" value="Immunoglobulins"/>
    <property type="match status" value="1"/>
</dbReference>
<gene>
    <name evidence="4" type="ORF">DR864_08370</name>
</gene>
<evidence type="ECO:0000313" key="5">
    <source>
        <dbReference type="Proteomes" id="UP000251993"/>
    </source>
</evidence>
<dbReference type="NCBIfam" id="TIGR04183">
    <property type="entry name" value="Por_Secre_tail"/>
    <property type="match status" value="1"/>
</dbReference>
<proteinExistence type="predicted"/>
<dbReference type="EMBL" id="CP030850">
    <property type="protein sequence ID" value="AXE17749.1"/>
    <property type="molecule type" value="Genomic_DNA"/>
</dbReference>
<sequence length="1077" mass="120115">MRIFILAFFLGIGIQQSMGQELYTNDWIKYEQPYFKISLRKEGVYRISVDQLRKAGFPVASALVDQLFLFYRGEEVAVRVTGVTNGKLTESSYIEFFSQGNTGIQDSLVYRPYSARPPTTGSLYTDESAYFLTIVPNNKGKRMEEFGYQATAAAPEAFHLEREVKQYSDEWSFNNNNGLVPFLQQSYYEKGEGWTGKMIRRDSLAQVMIALTNRVTSSSYPIQLTALLNGRYESFHLIHVSVGQHTFATLDFFGFNHQSIKTTVAENELDARDTFTLRMKSDLNNQYEFYSLTKYEVVYPQRIEMNGHVSKYFYLVPNPANQSTVAIEGIPLSVTPIVYDVTQPMNPRALESKWTDGRWQTVVLGTAQARTLFVTTAAQSGESFKKVNFTPYPAGADYVIITHKGLESASQAYADYRKSAEGGARQVVVANIEQLYDQFNYGERGPLGIRNFLNYQLQTGKKDRYLLLVGNGVSFPDVLKTWQDRDFVPTFGYPGSDVLLSAGLGGANQNTPAFRTGRISASINEQVLSYLNKVKEFEKAPPTLNAKKILHLSGGKSTEEIQQLKGILGALEPFVEKSSLGGKVEVYTKRTNEPVENLSIADQVNKGLGMITFMGHASPTVPDVNIGYASDPATQLANKGRYPFMYFNGCGVGNVFYRYETLAADWLLTPQKGSIGVLSNSFWSYPSISAHYLKELYSAMFDQEATLGKPIGEILQKVSNTIATTKENEFDIANVHQLILLGDPAVVLFKINKPDYAVEPKGLFVQSQKLFSQSDSVQVGVIITNAGKVDEQIKSFSVRLTLTETNGTVSTKTFSAKAPTQKDTLLLSIKKNTGFNNIKVLLDAAQQIEELNKQNNEAQLTLNWTQLEQLTRYPANTANDRLNPVMEVTVDGKVIQNGALVSSTPVFSVLLFDDNPLELDTTLVQLYLKTCDSCAFKLLTNGVYELKTLQNLSVLFKPGVLAAGKYELLAQARDVNGNGAGIPYRIQFRIEEVQERLNIMVAPNPSSDYARFVYKLSGAAEGVLTIYSEEGKKVRELKFDAQLGENELYWIDPPASGAYLYRCRIGEKTATGKFIIH</sequence>
<dbReference type="Gene3D" id="3.40.50.1460">
    <property type="match status" value="1"/>
</dbReference>
<feature type="coiled-coil region" evidence="2">
    <location>
        <begin position="841"/>
        <end position="868"/>
    </location>
</feature>
<dbReference type="GO" id="GO:0008234">
    <property type="term" value="F:cysteine-type peptidase activity"/>
    <property type="evidence" value="ECO:0007669"/>
    <property type="project" value="InterPro"/>
</dbReference>
<protein>
    <recommendedName>
        <fullName evidence="3">Gingipain domain-containing protein</fullName>
    </recommendedName>
</protein>
<dbReference type="RefSeq" id="WP_114066534.1">
    <property type="nucleotide sequence ID" value="NZ_CP030850.1"/>
</dbReference>
<dbReference type="InterPro" id="IPR026444">
    <property type="entry name" value="Secre_tail"/>
</dbReference>
<dbReference type="OrthoDB" id="9757650at2"/>
<dbReference type="InterPro" id="IPR001769">
    <property type="entry name" value="Gingipain"/>
</dbReference>
<dbReference type="Proteomes" id="UP000251993">
    <property type="component" value="Chromosome"/>
</dbReference>
<feature type="domain" description="Gingipain" evidence="3">
    <location>
        <begin position="398"/>
        <end position="748"/>
    </location>
</feature>
<keyword evidence="5" id="KW-1185">Reference proteome</keyword>
<evidence type="ECO:0000256" key="1">
    <source>
        <dbReference type="ARBA" id="ARBA00022729"/>
    </source>
</evidence>
<evidence type="ECO:0000313" key="4">
    <source>
        <dbReference type="EMBL" id="AXE17749.1"/>
    </source>
</evidence>
<dbReference type="CDD" id="cd02258">
    <property type="entry name" value="Peptidase_C25_N"/>
    <property type="match status" value="1"/>
</dbReference>
<reference evidence="4 5" key="1">
    <citation type="submission" date="2018-07" db="EMBL/GenBank/DDBJ databases">
        <title>Genome sequencing of Runella.</title>
        <authorList>
            <person name="Baek M.-G."/>
            <person name="Yi H."/>
        </authorList>
    </citation>
    <scope>NUCLEOTIDE SEQUENCE [LARGE SCALE GENOMIC DNA]</scope>
    <source>
        <strain evidence="4 5">HYN0085</strain>
    </source>
</reference>
<dbReference type="InterPro" id="IPR029031">
    <property type="entry name" value="Gingipain_N_sf"/>
</dbReference>
<dbReference type="InterPro" id="IPR013783">
    <property type="entry name" value="Ig-like_fold"/>
</dbReference>
<organism evidence="4 5">
    <name type="scientific">Runella rosea</name>
    <dbReference type="NCBI Taxonomy" id="2259595"/>
    <lineage>
        <taxon>Bacteria</taxon>
        <taxon>Pseudomonadati</taxon>
        <taxon>Bacteroidota</taxon>
        <taxon>Cytophagia</taxon>
        <taxon>Cytophagales</taxon>
        <taxon>Spirosomataceae</taxon>
        <taxon>Runella</taxon>
    </lineage>
</organism>
<dbReference type="Gene3D" id="3.40.50.10390">
    <property type="entry name" value="Gingipain r, domain 1"/>
    <property type="match status" value="1"/>
</dbReference>
<dbReference type="KEGG" id="run:DR864_08370"/>
<accession>A0A344TGH8</accession>
<dbReference type="InterPro" id="IPR029030">
    <property type="entry name" value="Caspase-like_dom_sf"/>
</dbReference>
<evidence type="ECO:0000256" key="2">
    <source>
        <dbReference type="SAM" id="Coils"/>
    </source>
</evidence>
<dbReference type="Pfam" id="PF01364">
    <property type="entry name" value="Peptidase_C25"/>
    <property type="match status" value="1"/>
</dbReference>
<dbReference type="SUPFAM" id="SSF52129">
    <property type="entry name" value="Caspase-like"/>
    <property type="match status" value="1"/>
</dbReference>
<name>A0A344TGH8_9BACT</name>
<keyword evidence="2" id="KW-0175">Coiled coil</keyword>